<proteinExistence type="predicted"/>
<sequence length="615" mass="64767">MTSPFEDPEFVAKMAEMGIVHTPGMAARMMDDLAPLLAEDGIDLDNLDGDLDALNAALARATERHNLMLFTPVGAQRAGALAVLRAFTESLAEGDEAHAAAVLAAVESEPAGDAPAISHVIGVSLGLLDGWHTDPALRAALAATRVPKWNRAARGAATDVLALARKGRAFASLNRLHRHGGLALFEGSALVVAASLMACAASEKASVREVAGRMLVDGESGELPVPLVPRAASTHAPGSSFMRPQPERSATARRAGAPQRDGTPPSVDRALRRSFGAWLEEEPSIAAPSVAEELEVMQALVDLARRQGLDLHRGPDVGGLVDLLFDPQDSEPAEALESVLETLHDYVHFRLDEGQDLAGWEEAHEAIESALDEYSGPSEALAAVLARAEEVDPEARRGALARTPLIAAVSELLEWIGTGRPVTQTGGVRRADIETVARMLGVRAVGVAKRDGFETHENAPIQARSMSDVRLLAQWWEALSITEVIETNSSRVRPGPAAAEWKTEEVPPLELAEVVAAMFVAETLTRPLDQGAFGAIIAKESVAQLMHALAPEDFELNQTESGITGGGPVWTLRNLESAGLVTGASAGALEVPAGLRAAVARGILAVALLGGSRDE</sequence>
<keyword evidence="3" id="KW-1185">Reference proteome</keyword>
<evidence type="ECO:0000313" key="3">
    <source>
        <dbReference type="Proteomes" id="UP001202922"/>
    </source>
</evidence>
<evidence type="ECO:0000256" key="1">
    <source>
        <dbReference type="SAM" id="MobiDB-lite"/>
    </source>
</evidence>
<protein>
    <recommendedName>
        <fullName evidence="4">Helicase XPB/Ssl2 N-terminal domain-containing protein</fullName>
    </recommendedName>
</protein>
<dbReference type="RefSeq" id="WP_241050962.1">
    <property type="nucleotide sequence ID" value="NZ_JAKZBV010000001.1"/>
</dbReference>
<reference evidence="2 3" key="1">
    <citation type="submission" date="2022-03" db="EMBL/GenBank/DDBJ databases">
        <title>Sinomonas sp. isolated from a soil.</title>
        <authorList>
            <person name="Han J."/>
            <person name="Kim D.-U."/>
        </authorList>
    </citation>
    <scope>NUCLEOTIDE SEQUENCE [LARGE SCALE GENOMIC DNA]</scope>
    <source>
        <strain evidence="2 3">5-5</strain>
    </source>
</reference>
<gene>
    <name evidence="2" type="ORF">L0M17_02685</name>
</gene>
<evidence type="ECO:0008006" key="4">
    <source>
        <dbReference type="Google" id="ProtNLM"/>
    </source>
</evidence>
<feature type="region of interest" description="Disordered" evidence="1">
    <location>
        <begin position="230"/>
        <end position="268"/>
    </location>
</feature>
<comment type="caution">
    <text evidence="2">The sequence shown here is derived from an EMBL/GenBank/DDBJ whole genome shotgun (WGS) entry which is preliminary data.</text>
</comment>
<evidence type="ECO:0000313" key="2">
    <source>
        <dbReference type="EMBL" id="MCH6468900.1"/>
    </source>
</evidence>
<name>A0ABS9TWY8_9MICC</name>
<accession>A0ABS9TWY8</accession>
<dbReference type="Proteomes" id="UP001202922">
    <property type="component" value="Unassembled WGS sequence"/>
</dbReference>
<dbReference type="EMBL" id="JAKZBV010000001">
    <property type="protein sequence ID" value="MCH6468900.1"/>
    <property type="molecule type" value="Genomic_DNA"/>
</dbReference>
<organism evidence="2 3">
    <name type="scientific">Sinomonas terrae</name>
    <dbReference type="NCBI Taxonomy" id="2908838"/>
    <lineage>
        <taxon>Bacteria</taxon>
        <taxon>Bacillati</taxon>
        <taxon>Actinomycetota</taxon>
        <taxon>Actinomycetes</taxon>
        <taxon>Micrococcales</taxon>
        <taxon>Micrococcaceae</taxon>
        <taxon>Sinomonas</taxon>
    </lineage>
</organism>